<evidence type="ECO:0000256" key="10">
    <source>
        <dbReference type="ARBA" id="ARBA00023180"/>
    </source>
</evidence>
<dbReference type="AlphaFoldDB" id="A0A1S3HPK7"/>
<dbReference type="RefSeq" id="XP_013387972.1">
    <property type="nucleotide sequence ID" value="XM_013532518.1"/>
</dbReference>
<dbReference type="FunFam" id="3.90.550.50:FF:000001">
    <property type="entry name" value="Hexosyltransferase"/>
    <property type="match status" value="1"/>
</dbReference>
<evidence type="ECO:0000256" key="4">
    <source>
        <dbReference type="ARBA" id="ARBA00022679"/>
    </source>
</evidence>
<evidence type="ECO:0000313" key="12">
    <source>
        <dbReference type="Proteomes" id="UP000085678"/>
    </source>
</evidence>
<keyword evidence="12" id="KW-1185">Reference proteome</keyword>
<dbReference type="Gene3D" id="3.90.550.50">
    <property type="match status" value="1"/>
</dbReference>
<evidence type="ECO:0000256" key="2">
    <source>
        <dbReference type="ARBA" id="ARBA00008661"/>
    </source>
</evidence>
<evidence type="ECO:0000256" key="6">
    <source>
        <dbReference type="ARBA" id="ARBA00022968"/>
    </source>
</evidence>
<dbReference type="InterPro" id="IPR002659">
    <property type="entry name" value="Glyco_trans_31"/>
</dbReference>
<reference evidence="13" key="1">
    <citation type="submission" date="2025-08" db="UniProtKB">
        <authorList>
            <consortium name="RefSeq"/>
        </authorList>
    </citation>
    <scope>IDENTIFICATION</scope>
    <source>
        <tissue evidence="13">Gonads</tissue>
    </source>
</reference>
<evidence type="ECO:0000256" key="7">
    <source>
        <dbReference type="ARBA" id="ARBA00022989"/>
    </source>
</evidence>
<dbReference type="InParanoid" id="A0A1S3HPK7"/>
<keyword evidence="10" id="KW-0325">Glycoprotein</keyword>
<evidence type="ECO:0000256" key="5">
    <source>
        <dbReference type="ARBA" id="ARBA00022692"/>
    </source>
</evidence>
<evidence type="ECO:0000256" key="9">
    <source>
        <dbReference type="ARBA" id="ARBA00023136"/>
    </source>
</evidence>
<comment type="subcellular location">
    <subcellularLocation>
        <location evidence="1">Golgi apparatus membrane</location>
        <topology evidence="1">Single-pass type II membrane protein</topology>
    </subcellularLocation>
</comment>
<dbReference type="GO" id="GO:0016758">
    <property type="term" value="F:hexosyltransferase activity"/>
    <property type="evidence" value="ECO:0007669"/>
    <property type="project" value="InterPro"/>
</dbReference>
<evidence type="ECO:0000256" key="11">
    <source>
        <dbReference type="SAM" id="MobiDB-lite"/>
    </source>
</evidence>
<dbReference type="KEGG" id="lak:106157012"/>
<keyword evidence="7" id="KW-1133">Transmembrane helix</keyword>
<dbReference type="GO" id="GO:0000139">
    <property type="term" value="C:Golgi membrane"/>
    <property type="evidence" value="ECO:0007669"/>
    <property type="project" value="UniProtKB-SubCell"/>
</dbReference>
<keyword evidence="4" id="KW-0808">Transferase</keyword>
<evidence type="ECO:0000256" key="8">
    <source>
        <dbReference type="ARBA" id="ARBA00023034"/>
    </source>
</evidence>
<organism evidence="12 13">
    <name type="scientific">Lingula anatina</name>
    <name type="common">Brachiopod</name>
    <name type="synonym">Lingula unguis</name>
    <dbReference type="NCBI Taxonomy" id="7574"/>
    <lineage>
        <taxon>Eukaryota</taxon>
        <taxon>Metazoa</taxon>
        <taxon>Spiralia</taxon>
        <taxon>Lophotrochozoa</taxon>
        <taxon>Brachiopoda</taxon>
        <taxon>Linguliformea</taxon>
        <taxon>Lingulata</taxon>
        <taxon>Lingulida</taxon>
        <taxon>Linguloidea</taxon>
        <taxon>Lingulidae</taxon>
        <taxon>Lingula</taxon>
    </lineage>
</organism>
<keyword evidence="5" id="KW-0812">Transmembrane</keyword>
<keyword evidence="3" id="KW-0328">Glycosyltransferase</keyword>
<keyword evidence="6" id="KW-0735">Signal-anchor</keyword>
<dbReference type="GeneID" id="106157012"/>
<evidence type="ECO:0000313" key="13">
    <source>
        <dbReference type="RefSeq" id="XP_013387972.1"/>
    </source>
</evidence>
<dbReference type="Proteomes" id="UP000085678">
    <property type="component" value="Unplaced"/>
</dbReference>
<protein>
    <submittedName>
        <fullName evidence="13">Uncharacterized protein LOC106157012</fullName>
    </submittedName>
</protein>
<dbReference type="Pfam" id="PF01762">
    <property type="entry name" value="Galactosyl_T"/>
    <property type="match status" value="1"/>
</dbReference>
<sequence length="532" mass="60333">MPQLMKWLALGLVAWLCITLIVSRTLLKQYLSPRVANHASQRDVLLLKTLDDVLGHSEGHLKNLPKDARPVTQKEGQAFRRGVSSKSNDNRPLRDFELVNGDISNNRQGGTGGIKEHNNVLKDINRNGHEFKQNIKGAPIDDLRFRNGSYRVHGIQGTGLGGQRDNKMLQEGSLRRERNFTGDRALDSEKSAPLVKIQAEGEKTENSTVSDPELIKYNLYLSNLADEPQYRLMKKPYIVNQLDFSLMVSPPAALCQGKVMLLIVILSTYQNIDRRRMIRTTWGARERLPESVRLAFIFGRSVDDPLDKEIAREGALYNDVIQYDFAESYQNLTLKSLSILRWATEHCPHAQFVLKADDDVLILPEKLLFILLSTIPRKVLMGMHNKIPVVLREGRWGVSREVFPYPYFPRYLAGPAYLMSGDVVNRLFETAKRVPLVPIEDAYITGILARIAIIPTRQEPGFDVTKRYVAAPNVTACEIVPSKSFALHFDSHALDATSLVHSMYKTIKELLSNCTTNIAIRRYWQIKKSEKT</sequence>
<name>A0A1S3HPK7_LINAN</name>
<dbReference type="OrthoDB" id="2139606at2759"/>
<proteinExistence type="inferred from homology"/>
<dbReference type="PANTHER" id="PTHR11214">
    <property type="entry name" value="BETA-1,3-N-ACETYLGLUCOSAMINYLTRANSFERASE"/>
    <property type="match status" value="1"/>
</dbReference>
<keyword evidence="8" id="KW-0333">Golgi apparatus</keyword>
<accession>A0A1S3HPK7</accession>
<dbReference type="PANTHER" id="PTHR11214:SF314">
    <property type="entry name" value="HEXOSYLTRANSFERASE"/>
    <property type="match status" value="1"/>
</dbReference>
<evidence type="ECO:0000256" key="1">
    <source>
        <dbReference type="ARBA" id="ARBA00004323"/>
    </source>
</evidence>
<feature type="region of interest" description="Disordered" evidence="11">
    <location>
        <begin position="71"/>
        <end position="91"/>
    </location>
</feature>
<evidence type="ECO:0000256" key="3">
    <source>
        <dbReference type="ARBA" id="ARBA00022676"/>
    </source>
</evidence>
<dbReference type="GO" id="GO:0006493">
    <property type="term" value="P:protein O-linked glycosylation"/>
    <property type="evidence" value="ECO:0007669"/>
    <property type="project" value="TreeGrafter"/>
</dbReference>
<keyword evidence="9" id="KW-0472">Membrane</keyword>
<comment type="similarity">
    <text evidence="2">Belongs to the glycosyltransferase 31 family.</text>
</comment>
<gene>
    <name evidence="13" type="primary">LOC106157012</name>
</gene>